<sequence>MRPGWLWAARRTLGGCAFEAGRHAFDRGQLSLPPESRAQAVRGACVLQSCSSDLSCYALSLINSNKMSGAESRIPASSAMGGVIWAATYYFQARRQIRFGYVFSCSDECECKRHVCGKQQQLPPHKPSHSKCSSRMPSSPRSKRARASLMSCRHSLRLFTRTC</sequence>
<name>A0A165G6E8_9APHY</name>
<feature type="compositionally biased region" description="Low complexity" evidence="1">
    <location>
        <begin position="130"/>
        <end position="140"/>
    </location>
</feature>
<accession>A0A165G6E8</accession>
<dbReference type="GeneID" id="63819606"/>
<dbReference type="EMBL" id="KV427610">
    <property type="protein sequence ID" value="KZT09889.1"/>
    <property type="molecule type" value="Genomic_DNA"/>
</dbReference>
<feature type="region of interest" description="Disordered" evidence="1">
    <location>
        <begin position="119"/>
        <end position="146"/>
    </location>
</feature>
<dbReference type="InParanoid" id="A0A165G6E8"/>
<organism evidence="2 3">
    <name type="scientific">Laetiporus sulphureus 93-53</name>
    <dbReference type="NCBI Taxonomy" id="1314785"/>
    <lineage>
        <taxon>Eukaryota</taxon>
        <taxon>Fungi</taxon>
        <taxon>Dikarya</taxon>
        <taxon>Basidiomycota</taxon>
        <taxon>Agaricomycotina</taxon>
        <taxon>Agaricomycetes</taxon>
        <taxon>Polyporales</taxon>
        <taxon>Laetiporus</taxon>
    </lineage>
</organism>
<dbReference type="AlphaFoldDB" id="A0A165G6E8"/>
<gene>
    <name evidence="2" type="ORF">LAESUDRAFT_463998</name>
</gene>
<evidence type="ECO:0000256" key="1">
    <source>
        <dbReference type="SAM" id="MobiDB-lite"/>
    </source>
</evidence>
<reference evidence="2 3" key="1">
    <citation type="journal article" date="2016" name="Mol. Biol. Evol.">
        <title>Comparative Genomics of Early-Diverging Mushroom-Forming Fungi Provides Insights into the Origins of Lignocellulose Decay Capabilities.</title>
        <authorList>
            <person name="Nagy L.G."/>
            <person name="Riley R."/>
            <person name="Tritt A."/>
            <person name="Adam C."/>
            <person name="Daum C."/>
            <person name="Floudas D."/>
            <person name="Sun H."/>
            <person name="Yadav J.S."/>
            <person name="Pangilinan J."/>
            <person name="Larsson K.H."/>
            <person name="Matsuura K."/>
            <person name="Barry K."/>
            <person name="Labutti K."/>
            <person name="Kuo R."/>
            <person name="Ohm R.A."/>
            <person name="Bhattacharya S.S."/>
            <person name="Shirouzu T."/>
            <person name="Yoshinaga Y."/>
            <person name="Martin F.M."/>
            <person name="Grigoriev I.V."/>
            <person name="Hibbett D.S."/>
        </authorList>
    </citation>
    <scope>NUCLEOTIDE SEQUENCE [LARGE SCALE GENOMIC DNA]</scope>
    <source>
        <strain evidence="2 3">93-53</strain>
    </source>
</reference>
<evidence type="ECO:0000313" key="3">
    <source>
        <dbReference type="Proteomes" id="UP000076871"/>
    </source>
</evidence>
<proteinExistence type="predicted"/>
<keyword evidence="3" id="KW-1185">Reference proteome</keyword>
<dbReference type="Proteomes" id="UP000076871">
    <property type="component" value="Unassembled WGS sequence"/>
</dbReference>
<dbReference type="RefSeq" id="XP_040767629.1">
    <property type="nucleotide sequence ID" value="XM_040902575.1"/>
</dbReference>
<protein>
    <submittedName>
        <fullName evidence="2">Uncharacterized protein</fullName>
    </submittedName>
</protein>
<evidence type="ECO:0000313" key="2">
    <source>
        <dbReference type="EMBL" id="KZT09889.1"/>
    </source>
</evidence>